<dbReference type="HAMAP" id="MF_01852">
    <property type="entry name" value="TsaC"/>
    <property type="match status" value="1"/>
</dbReference>
<name>A0A238HI80_9NEIS</name>
<keyword evidence="5 9" id="KW-0548">Nucleotidyltransferase</keyword>
<evidence type="ECO:0000313" key="12">
    <source>
        <dbReference type="EMBL" id="SNB66960.1"/>
    </source>
</evidence>
<dbReference type="STRING" id="1522312.GCA_900177895_02285"/>
<keyword evidence="2 9" id="KW-0963">Cytoplasm</keyword>
<evidence type="ECO:0000256" key="9">
    <source>
        <dbReference type="HAMAP-Rule" id="MF_01852"/>
    </source>
</evidence>
<dbReference type="NCBIfam" id="TIGR00057">
    <property type="entry name" value="L-threonylcarbamoyladenylate synthase"/>
    <property type="match status" value="1"/>
</dbReference>
<dbReference type="RefSeq" id="WP_095063382.1">
    <property type="nucleotide sequence ID" value="NZ_FXUV02000020.1"/>
</dbReference>
<dbReference type="GO" id="GO:0002949">
    <property type="term" value="P:tRNA threonylcarbamoyladenosine modification"/>
    <property type="evidence" value="ECO:0007669"/>
    <property type="project" value="UniProtKB-UniRule"/>
</dbReference>
<dbReference type="OrthoDB" id="9814580at2"/>
<dbReference type="Pfam" id="PF01300">
    <property type="entry name" value="Sua5_yciO_yrdC"/>
    <property type="match status" value="1"/>
</dbReference>
<keyword evidence="6 9" id="KW-0547">Nucleotide-binding</keyword>
<dbReference type="FunFam" id="3.90.870.10:FF:000004">
    <property type="entry name" value="Threonylcarbamoyl-AMP synthase"/>
    <property type="match status" value="1"/>
</dbReference>
<comment type="subcellular location">
    <subcellularLocation>
        <location evidence="1 9">Cytoplasm</location>
    </subcellularLocation>
</comment>
<comment type="catalytic activity">
    <reaction evidence="8 9">
        <text>L-threonine + hydrogencarbonate + ATP = L-threonylcarbamoyladenylate + diphosphate + H2O</text>
        <dbReference type="Rhea" id="RHEA:36407"/>
        <dbReference type="ChEBI" id="CHEBI:15377"/>
        <dbReference type="ChEBI" id="CHEBI:17544"/>
        <dbReference type="ChEBI" id="CHEBI:30616"/>
        <dbReference type="ChEBI" id="CHEBI:33019"/>
        <dbReference type="ChEBI" id="CHEBI:57926"/>
        <dbReference type="ChEBI" id="CHEBI:73682"/>
        <dbReference type="EC" id="2.7.7.87"/>
    </reaction>
</comment>
<evidence type="ECO:0000256" key="6">
    <source>
        <dbReference type="ARBA" id="ARBA00022741"/>
    </source>
</evidence>
<dbReference type="InterPro" id="IPR050156">
    <property type="entry name" value="TC-AMP_synthase_SUA5"/>
</dbReference>
<evidence type="ECO:0000256" key="7">
    <source>
        <dbReference type="ARBA" id="ARBA00022840"/>
    </source>
</evidence>
<dbReference type="GO" id="GO:0061710">
    <property type="term" value="F:L-threonylcarbamoyladenylate synthase"/>
    <property type="evidence" value="ECO:0007669"/>
    <property type="project" value="UniProtKB-EC"/>
</dbReference>
<dbReference type="GO" id="GO:0000049">
    <property type="term" value="F:tRNA binding"/>
    <property type="evidence" value="ECO:0007669"/>
    <property type="project" value="TreeGrafter"/>
</dbReference>
<reference evidence="12 13" key="2">
    <citation type="submission" date="2017-06" db="EMBL/GenBank/DDBJ databases">
        <authorList>
            <person name="Kim H.J."/>
            <person name="Triplett B.A."/>
        </authorList>
    </citation>
    <scope>NUCLEOTIDE SEQUENCE [LARGE SCALE GENOMIC DNA]</scope>
    <source>
        <strain evidence="12">Kingella_eburonensis</strain>
    </source>
</reference>
<accession>A0A238HI80</accession>
<protein>
    <recommendedName>
        <fullName evidence="9">Threonylcarbamoyl-AMP synthase</fullName>
        <shortName evidence="9">TC-AMP synthase</shortName>
        <ecNumber evidence="9">2.7.7.87</ecNumber>
    </recommendedName>
    <alternativeName>
        <fullName evidence="9">L-threonylcarbamoyladenylate synthase</fullName>
    </alternativeName>
    <alternativeName>
        <fullName evidence="9">t(6)A37 threonylcarbamoyladenosine biosynthesis protein TsaC</fullName>
    </alternativeName>
    <alternativeName>
        <fullName evidence="9">tRNA threonylcarbamoyladenosine biosynthesis protein TsaC</fullName>
    </alternativeName>
</protein>
<proteinExistence type="inferred from homology"/>
<evidence type="ECO:0000256" key="1">
    <source>
        <dbReference type="ARBA" id="ARBA00004496"/>
    </source>
</evidence>
<dbReference type="PANTHER" id="PTHR17490">
    <property type="entry name" value="SUA5"/>
    <property type="match status" value="1"/>
</dbReference>
<gene>
    <name evidence="11" type="primary">tsaC_2</name>
    <name evidence="9" type="synonym">tsaC</name>
    <name evidence="12" type="synonym">tsaC_1</name>
    <name evidence="12" type="ORF">KEBURONENSIS_01203</name>
    <name evidence="11" type="ORF">KEBURONENSIS_02039</name>
</gene>
<dbReference type="InterPro" id="IPR023535">
    <property type="entry name" value="TC-AMP_synthase"/>
</dbReference>
<dbReference type="GO" id="GO:0005737">
    <property type="term" value="C:cytoplasm"/>
    <property type="evidence" value="ECO:0007669"/>
    <property type="project" value="UniProtKB-SubCell"/>
</dbReference>
<evidence type="ECO:0000313" key="11">
    <source>
        <dbReference type="EMBL" id="SMQ13443.1"/>
    </source>
</evidence>
<organism evidence="11">
    <name type="scientific">Kingella negevensis</name>
    <dbReference type="NCBI Taxonomy" id="1522312"/>
    <lineage>
        <taxon>Bacteria</taxon>
        <taxon>Pseudomonadati</taxon>
        <taxon>Pseudomonadota</taxon>
        <taxon>Betaproteobacteria</taxon>
        <taxon>Neisseriales</taxon>
        <taxon>Neisseriaceae</taxon>
        <taxon>Kingella</taxon>
    </lineage>
</organism>
<evidence type="ECO:0000259" key="10">
    <source>
        <dbReference type="PROSITE" id="PS51163"/>
    </source>
</evidence>
<dbReference type="Gene3D" id="3.90.870.10">
    <property type="entry name" value="DHBP synthase"/>
    <property type="match status" value="1"/>
</dbReference>
<keyword evidence="3 9" id="KW-0808">Transferase</keyword>
<dbReference type="GO" id="GO:0005524">
    <property type="term" value="F:ATP binding"/>
    <property type="evidence" value="ECO:0007669"/>
    <property type="project" value="UniProtKB-UniRule"/>
</dbReference>
<dbReference type="PANTHER" id="PTHR17490:SF18">
    <property type="entry name" value="THREONYLCARBAMOYL-AMP SYNTHASE"/>
    <property type="match status" value="1"/>
</dbReference>
<dbReference type="EMBL" id="FXUV02000020">
    <property type="protein sequence ID" value="SNB66960.1"/>
    <property type="molecule type" value="Genomic_DNA"/>
</dbReference>
<keyword evidence="13" id="KW-1185">Reference proteome</keyword>
<evidence type="ECO:0000256" key="4">
    <source>
        <dbReference type="ARBA" id="ARBA00022694"/>
    </source>
</evidence>
<dbReference type="EC" id="2.7.7.87" evidence="9"/>
<dbReference type="EMBL" id="FXUV01000064">
    <property type="protein sequence ID" value="SMQ13443.1"/>
    <property type="molecule type" value="Genomic_DNA"/>
</dbReference>
<dbReference type="Proteomes" id="UP000215450">
    <property type="component" value="Unassembled WGS sequence"/>
</dbReference>
<dbReference type="GO" id="GO:0003725">
    <property type="term" value="F:double-stranded RNA binding"/>
    <property type="evidence" value="ECO:0007669"/>
    <property type="project" value="InterPro"/>
</dbReference>
<evidence type="ECO:0000256" key="8">
    <source>
        <dbReference type="ARBA" id="ARBA00048366"/>
    </source>
</evidence>
<dbReference type="AlphaFoldDB" id="A0A238HI80"/>
<evidence type="ECO:0000256" key="5">
    <source>
        <dbReference type="ARBA" id="ARBA00022695"/>
    </source>
</evidence>
<dbReference type="PROSITE" id="PS51163">
    <property type="entry name" value="YRDC"/>
    <property type="match status" value="1"/>
</dbReference>
<feature type="domain" description="YrdC-like" evidence="10">
    <location>
        <begin position="10"/>
        <end position="190"/>
    </location>
</feature>
<sequence length="190" mass="21873">MKKRTRIQSKQSIQKLRAHLKRGRLIAYPTESCYGIGAIPTNRHALQQVLHLKKRPQHKGLIVIGDKLSRLQTLLFRLPENAQQQLNETWPAPKTFVLPARQKVLPQLRGQKRRKLAVRVPDHAVARELCEVAKMPLVSTSCNRSGSKPCRTEREVRRQFGKRVWIIGGRVGGRRSPSEIIDWESETKLR</sequence>
<dbReference type="InterPro" id="IPR017945">
    <property type="entry name" value="DHBP_synth_RibB-like_a/b_dom"/>
</dbReference>
<comment type="function">
    <text evidence="9">Required for the formation of a threonylcarbamoyl group on adenosine at position 37 (t(6)A37) in tRNAs that read codons beginning with adenine. Catalyzes the conversion of L-threonine, HCO(3)(-)/CO(2) and ATP to give threonylcarbamoyl-AMP (TC-AMP) as the acyladenylate intermediate, with the release of diphosphate.</text>
</comment>
<comment type="similarity">
    <text evidence="9">Belongs to the SUA5 family. TsaC subfamily.</text>
</comment>
<evidence type="ECO:0000313" key="13">
    <source>
        <dbReference type="Proteomes" id="UP000215450"/>
    </source>
</evidence>
<keyword evidence="7 9" id="KW-0067">ATP-binding</keyword>
<evidence type="ECO:0000256" key="2">
    <source>
        <dbReference type="ARBA" id="ARBA00022490"/>
    </source>
</evidence>
<reference evidence="11" key="1">
    <citation type="submission" date="2017-05" db="EMBL/GenBank/DDBJ databases">
        <authorList>
            <person name="Song R."/>
            <person name="Chenine A.L."/>
            <person name="Ruprecht R.M."/>
        </authorList>
    </citation>
    <scope>NUCLEOTIDE SEQUENCE</scope>
    <source>
        <strain evidence="11">Kingella_eburonensis</strain>
    </source>
</reference>
<dbReference type="InterPro" id="IPR006070">
    <property type="entry name" value="Sua5-like_dom"/>
</dbReference>
<keyword evidence="4 9" id="KW-0819">tRNA processing</keyword>
<dbReference type="GO" id="GO:0006450">
    <property type="term" value="P:regulation of translational fidelity"/>
    <property type="evidence" value="ECO:0007669"/>
    <property type="project" value="TreeGrafter"/>
</dbReference>
<dbReference type="SUPFAM" id="SSF55821">
    <property type="entry name" value="YrdC/RibB"/>
    <property type="match status" value="1"/>
</dbReference>
<evidence type="ECO:0000256" key="3">
    <source>
        <dbReference type="ARBA" id="ARBA00022679"/>
    </source>
</evidence>